<dbReference type="InterPro" id="IPR000160">
    <property type="entry name" value="GGDEF_dom"/>
</dbReference>
<evidence type="ECO:0000313" key="5">
    <source>
        <dbReference type="EMBL" id="WWX24180.1"/>
    </source>
</evidence>
<dbReference type="SMART" id="SM00267">
    <property type="entry name" value="GGDEF"/>
    <property type="match status" value="1"/>
</dbReference>
<keyword evidence="2" id="KW-0472">Membrane</keyword>
<feature type="transmembrane region" description="Helical" evidence="2">
    <location>
        <begin position="169"/>
        <end position="191"/>
    </location>
</feature>
<dbReference type="InterPro" id="IPR000014">
    <property type="entry name" value="PAS"/>
</dbReference>
<protein>
    <submittedName>
        <fullName evidence="5">Diguanylate cyclase</fullName>
        <ecNumber evidence="5">2.7.7.65</ecNumber>
    </submittedName>
</protein>
<dbReference type="PANTHER" id="PTHR44757:SF2">
    <property type="entry name" value="BIOFILM ARCHITECTURE MAINTENANCE PROTEIN MBAA"/>
    <property type="match status" value="1"/>
</dbReference>
<name>A0ABZ2J715_9BACT</name>
<keyword evidence="2" id="KW-1133">Transmembrane helix</keyword>
<dbReference type="SUPFAM" id="SSF55073">
    <property type="entry name" value="Nucleotide cyclase"/>
    <property type="match status" value="1"/>
</dbReference>
<dbReference type="PROSITE" id="PS50887">
    <property type="entry name" value="GGDEF"/>
    <property type="match status" value="1"/>
</dbReference>
<evidence type="ECO:0000256" key="1">
    <source>
        <dbReference type="SAM" id="MobiDB-lite"/>
    </source>
</evidence>
<dbReference type="Pfam" id="PF13426">
    <property type="entry name" value="PAS_9"/>
    <property type="match status" value="1"/>
</dbReference>
<dbReference type="NCBIfam" id="TIGR00229">
    <property type="entry name" value="sensory_box"/>
    <property type="match status" value="2"/>
</dbReference>
<dbReference type="CDD" id="cd00130">
    <property type="entry name" value="PAS"/>
    <property type="match status" value="2"/>
</dbReference>
<dbReference type="InterPro" id="IPR013767">
    <property type="entry name" value="PAS_fold"/>
</dbReference>
<evidence type="ECO:0000259" key="4">
    <source>
        <dbReference type="PROSITE" id="PS50887"/>
    </source>
</evidence>
<feature type="domain" description="GGDEF" evidence="4">
    <location>
        <begin position="524"/>
        <end position="654"/>
    </location>
</feature>
<dbReference type="Pfam" id="PF00989">
    <property type="entry name" value="PAS"/>
    <property type="match status" value="1"/>
</dbReference>
<accession>A0ABZ2J715</accession>
<sequence length="654" mass="73900">MDAPPDRQAAEAEEHKPRPPGVRASRSLIFKFLVRILPPLVVGILLFMLAVGHFTRRDIMNKIDTDVGIFATATSRVLDGLLWNYQTEEMVSALATISSNPAMLGAEIYDENGDLFLSYGITPEDHVSGLKTLRRDIYRRMPDGSRADMGRLAIYYTHTFAEKQFRQQFLWQMLQFLLIVAVTLSGAAYAFNRTVSRPLKALLGAIRTTGETGRWTEADWRSDDEIGEVIEAHNGMLRHIAGKEAALADSEKRYRQLFENALVGIYLISAEGIVIEANRTVADIMGYASSAATAKVNVLNHYMHREDRDRLWEALHRDGEISRFRTELRRVDGSPMWAELSGRLNADGSFNGILQDVTDLVEAARAVEERDELHRAFFEENKAVMLLHDPLDSTIQFVNPAACQYYGYTNEEMTSMTIRQLDCMTDEEMYRELKEAAEERRSYFKQVHTLKDGTRRDVEVFTGPVSLGHRQLHYSIVHDVTGKRRLEARLQRMATRDQLTGAHNRHAFFQRAKSELARAKRFGHPLTVLMFDLDHFKEVNDSHGHATGDEVLRTFALRCRADFRQSDIFARMGGEEFAALLVETRAGQAVEAAERIRAMAANRPVPTEAGDLVVTVSIGVTAMTAEDSINDLLKRADEALYKAKQSGRNSVVRL</sequence>
<dbReference type="CDD" id="cd01949">
    <property type="entry name" value="GGDEF"/>
    <property type="match status" value="1"/>
</dbReference>
<dbReference type="PROSITE" id="PS50112">
    <property type="entry name" value="PAS"/>
    <property type="match status" value="1"/>
</dbReference>
<organism evidence="5 6">
    <name type="scientific">Pseudodesulfovibrio methanolicus</name>
    <dbReference type="NCBI Taxonomy" id="3126690"/>
    <lineage>
        <taxon>Bacteria</taxon>
        <taxon>Pseudomonadati</taxon>
        <taxon>Thermodesulfobacteriota</taxon>
        <taxon>Desulfovibrionia</taxon>
        <taxon>Desulfovibrionales</taxon>
        <taxon>Desulfovibrionaceae</taxon>
    </lineage>
</organism>
<feature type="region of interest" description="Disordered" evidence="1">
    <location>
        <begin position="1"/>
        <end position="22"/>
    </location>
</feature>
<reference evidence="5 6" key="1">
    <citation type="submission" date="2024-03" db="EMBL/GenBank/DDBJ databases">
        <title>Phenotype and Genome Characterization of a Sulfate-Reducing Bacterium Pseudodesulfovibrio sp. strain 5S69, isolated from Petroleum Reservoir in Tatarstan (Russia).</title>
        <authorList>
            <person name="Bidzhieva S.K."/>
            <person name="Kadnikov V."/>
            <person name="Tourova T.P."/>
            <person name="Samigullina S.R."/>
            <person name="Sokolova D.S."/>
            <person name="Poltaraus A.B."/>
            <person name="Avtukh A.N."/>
            <person name="Tereshina V.M."/>
            <person name="Mardanov A.V."/>
            <person name="Nazina T.N."/>
        </authorList>
    </citation>
    <scope>NUCLEOTIDE SEQUENCE [LARGE SCALE GENOMIC DNA]</scope>
    <source>
        <strain evidence="5 6">5S69</strain>
    </source>
</reference>
<dbReference type="GO" id="GO:0052621">
    <property type="term" value="F:diguanylate cyclase activity"/>
    <property type="evidence" value="ECO:0007669"/>
    <property type="project" value="UniProtKB-EC"/>
</dbReference>
<proteinExistence type="predicted"/>
<feature type="transmembrane region" description="Helical" evidence="2">
    <location>
        <begin position="32"/>
        <end position="52"/>
    </location>
</feature>
<evidence type="ECO:0000313" key="6">
    <source>
        <dbReference type="Proteomes" id="UP001385389"/>
    </source>
</evidence>
<dbReference type="RefSeq" id="WP_338669872.1">
    <property type="nucleotide sequence ID" value="NZ_CP146609.1"/>
</dbReference>
<dbReference type="Gene3D" id="3.30.450.20">
    <property type="entry name" value="PAS domain"/>
    <property type="match status" value="2"/>
</dbReference>
<evidence type="ECO:0000259" key="3">
    <source>
        <dbReference type="PROSITE" id="PS50112"/>
    </source>
</evidence>
<keyword evidence="5" id="KW-0548">Nucleotidyltransferase</keyword>
<dbReference type="NCBIfam" id="TIGR00254">
    <property type="entry name" value="GGDEF"/>
    <property type="match status" value="1"/>
</dbReference>
<dbReference type="SMART" id="SM00091">
    <property type="entry name" value="PAS"/>
    <property type="match status" value="2"/>
</dbReference>
<feature type="compositionally biased region" description="Basic and acidic residues" evidence="1">
    <location>
        <begin position="1"/>
        <end position="17"/>
    </location>
</feature>
<keyword evidence="5" id="KW-0808">Transferase</keyword>
<dbReference type="InterPro" id="IPR035965">
    <property type="entry name" value="PAS-like_dom_sf"/>
</dbReference>
<dbReference type="Gene3D" id="6.10.340.10">
    <property type="match status" value="1"/>
</dbReference>
<keyword evidence="6" id="KW-1185">Reference proteome</keyword>
<evidence type="ECO:0000256" key="2">
    <source>
        <dbReference type="SAM" id="Phobius"/>
    </source>
</evidence>
<dbReference type="PANTHER" id="PTHR44757">
    <property type="entry name" value="DIGUANYLATE CYCLASE DGCP"/>
    <property type="match status" value="1"/>
</dbReference>
<dbReference type="SUPFAM" id="SSF55785">
    <property type="entry name" value="PYP-like sensor domain (PAS domain)"/>
    <property type="match status" value="2"/>
</dbReference>
<dbReference type="EC" id="2.7.7.65" evidence="5"/>
<dbReference type="EMBL" id="CP146609">
    <property type="protein sequence ID" value="WWX24180.1"/>
    <property type="molecule type" value="Genomic_DNA"/>
</dbReference>
<dbReference type="InterPro" id="IPR052155">
    <property type="entry name" value="Biofilm_reg_signaling"/>
</dbReference>
<dbReference type="Pfam" id="PF00990">
    <property type="entry name" value="GGDEF"/>
    <property type="match status" value="1"/>
</dbReference>
<gene>
    <name evidence="5" type="ORF">V8V93_08205</name>
</gene>
<keyword evidence="2" id="KW-0812">Transmembrane</keyword>
<dbReference type="InterPro" id="IPR029787">
    <property type="entry name" value="Nucleotide_cyclase"/>
</dbReference>
<dbReference type="Proteomes" id="UP001385389">
    <property type="component" value="Chromosome"/>
</dbReference>
<dbReference type="InterPro" id="IPR043128">
    <property type="entry name" value="Rev_trsase/Diguanyl_cyclase"/>
</dbReference>
<feature type="domain" description="PAS" evidence="3">
    <location>
        <begin position="250"/>
        <end position="317"/>
    </location>
</feature>
<dbReference type="Gene3D" id="3.30.70.270">
    <property type="match status" value="1"/>
</dbReference>